<evidence type="ECO:0000256" key="1">
    <source>
        <dbReference type="ARBA" id="ARBA00001968"/>
    </source>
</evidence>
<organism evidence="4 5">
    <name type="scientific">Lipomyces starkeyi NRRL Y-11557</name>
    <dbReference type="NCBI Taxonomy" id="675824"/>
    <lineage>
        <taxon>Eukaryota</taxon>
        <taxon>Fungi</taxon>
        <taxon>Dikarya</taxon>
        <taxon>Ascomycota</taxon>
        <taxon>Saccharomycotina</taxon>
        <taxon>Lipomycetes</taxon>
        <taxon>Lipomycetales</taxon>
        <taxon>Lipomycetaceae</taxon>
        <taxon>Lipomyces</taxon>
    </lineage>
</organism>
<keyword evidence="5" id="KW-1185">Reference proteome</keyword>
<evidence type="ECO:0000259" key="3">
    <source>
        <dbReference type="Pfam" id="PF13359"/>
    </source>
</evidence>
<dbReference type="Pfam" id="PF13359">
    <property type="entry name" value="DDE_Tnp_4"/>
    <property type="match status" value="1"/>
</dbReference>
<dbReference type="InterPro" id="IPR027806">
    <property type="entry name" value="HARBI1_dom"/>
</dbReference>
<dbReference type="PANTHER" id="PTHR48471:SF1">
    <property type="entry name" value="DDE TNP4 DOMAIN-CONTAINING PROTEIN"/>
    <property type="match status" value="1"/>
</dbReference>
<comment type="cofactor">
    <cofactor evidence="1">
        <name>a divalent metal cation</name>
        <dbReference type="ChEBI" id="CHEBI:60240"/>
    </cofactor>
</comment>
<accession>A0A1E3QEX6</accession>
<dbReference type="GO" id="GO:0046872">
    <property type="term" value="F:metal ion binding"/>
    <property type="evidence" value="ECO:0007669"/>
    <property type="project" value="UniProtKB-KW"/>
</dbReference>
<evidence type="ECO:0000313" key="5">
    <source>
        <dbReference type="Proteomes" id="UP000094385"/>
    </source>
</evidence>
<dbReference type="STRING" id="675824.A0A1E3QEX6"/>
<evidence type="ECO:0000313" key="4">
    <source>
        <dbReference type="EMBL" id="ODQ76265.1"/>
    </source>
</evidence>
<name>A0A1E3QEX6_LIPST</name>
<keyword evidence="2" id="KW-0479">Metal-binding</keyword>
<feature type="non-terminal residue" evidence="4">
    <location>
        <position position="279"/>
    </location>
</feature>
<evidence type="ECO:0000256" key="2">
    <source>
        <dbReference type="ARBA" id="ARBA00022723"/>
    </source>
</evidence>
<gene>
    <name evidence="4" type="ORF">LIPSTDRAFT_67147</name>
</gene>
<dbReference type="PANTHER" id="PTHR48471">
    <property type="entry name" value="DDE TNP4 DOMAIN-CONTAINING PROTEIN"/>
    <property type="match status" value="1"/>
</dbReference>
<sequence length="279" mass="31537">MAYHTHRTRREEEDDVVVVVLTLALLASLKVSRNRCYLTRPVLVSPNNSPWQILRASGDEKAFIITTGLSPAMFNYVLDCGFRLAWDVSTITRHDVSDNGKPRPNRRSIDADAVLGLVLHYLNSCMAQFTLQEIFGIVPSVCTRYIRRGLQILLEILRVRVPEAKIKWPKSSELQLYSELIRAQHPMLRKGFGFVDGLHLPVEASGDIETQNAYYNGWVHAHFTSNVFVFSPLGTILYAAINAPGSFHDAAVARELYQKLLYQTERGYWLIADSAFPAT</sequence>
<dbReference type="Proteomes" id="UP000094385">
    <property type="component" value="Unassembled WGS sequence"/>
</dbReference>
<reference evidence="4 5" key="1">
    <citation type="journal article" date="2016" name="Proc. Natl. Acad. Sci. U.S.A.">
        <title>Comparative genomics of biotechnologically important yeasts.</title>
        <authorList>
            <person name="Riley R."/>
            <person name="Haridas S."/>
            <person name="Wolfe K.H."/>
            <person name="Lopes M.R."/>
            <person name="Hittinger C.T."/>
            <person name="Goeker M."/>
            <person name="Salamov A.A."/>
            <person name="Wisecaver J.H."/>
            <person name="Long T.M."/>
            <person name="Calvey C.H."/>
            <person name="Aerts A.L."/>
            <person name="Barry K.W."/>
            <person name="Choi C."/>
            <person name="Clum A."/>
            <person name="Coughlan A.Y."/>
            <person name="Deshpande S."/>
            <person name="Douglass A.P."/>
            <person name="Hanson S.J."/>
            <person name="Klenk H.-P."/>
            <person name="LaButti K.M."/>
            <person name="Lapidus A."/>
            <person name="Lindquist E.A."/>
            <person name="Lipzen A.M."/>
            <person name="Meier-Kolthoff J.P."/>
            <person name="Ohm R.A."/>
            <person name="Otillar R.P."/>
            <person name="Pangilinan J.L."/>
            <person name="Peng Y."/>
            <person name="Rokas A."/>
            <person name="Rosa C.A."/>
            <person name="Scheuner C."/>
            <person name="Sibirny A.A."/>
            <person name="Slot J.C."/>
            <person name="Stielow J.B."/>
            <person name="Sun H."/>
            <person name="Kurtzman C.P."/>
            <person name="Blackwell M."/>
            <person name="Grigoriev I.V."/>
            <person name="Jeffries T.W."/>
        </authorList>
    </citation>
    <scope>NUCLEOTIDE SEQUENCE [LARGE SCALE GENOMIC DNA]</scope>
    <source>
        <strain evidence="4 5">NRRL Y-11557</strain>
    </source>
</reference>
<dbReference type="OrthoDB" id="78198at2759"/>
<proteinExistence type="predicted"/>
<dbReference type="EMBL" id="KV454289">
    <property type="protein sequence ID" value="ODQ76265.1"/>
    <property type="molecule type" value="Genomic_DNA"/>
</dbReference>
<dbReference type="AlphaFoldDB" id="A0A1E3QEX6"/>
<feature type="domain" description="DDE Tnp4" evidence="3">
    <location>
        <begin position="195"/>
        <end position="278"/>
    </location>
</feature>
<protein>
    <recommendedName>
        <fullName evidence="3">DDE Tnp4 domain-containing protein</fullName>
    </recommendedName>
</protein>